<reference evidence="2 3" key="1">
    <citation type="journal article" date="2016" name="Antonie Van Leeuwenhoek">
        <title>Dongia soli sp. nov., isolated from soil from Dokdo, Korea.</title>
        <authorList>
            <person name="Kim D.U."/>
            <person name="Lee H."/>
            <person name="Kim H."/>
            <person name="Kim S.G."/>
            <person name="Ka J.O."/>
        </authorList>
    </citation>
    <scope>NUCLEOTIDE SEQUENCE [LARGE SCALE GENOMIC DNA]</scope>
    <source>
        <strain evidence="2 3">D78</strain>
    </source>
</reference>
<evidence type="ECO:0000256" key="1">
    <source>
        <dbReference type="SAM" id="MobiDB-lite"/>
    </source>
</evidence>
<dbReference type="Proteomes" id="UP001279642">
    <property type="component" value="Unassembled WGS sequence"/>
</dbReference>
<protein>
    <recommendedName>
        <fullName evidence="4">Lipoprotein</fullName>
    </recommendedName>
</protein>
<dbReference type="PROSITE" id="PS51257">
    <property type="entry name" value="PROKAR_LIPOPROTEIN"/>
    <property type="match status" value="1"/>
</dbReference>
<evidence type="ECO:0000313" key="3">
    <source>
        <dbReference type="Proteomes" id="UP001279642"/>
    </source>
</evidence>
<accession>A0ABU5E6H2</accession>
<proteinExistence type="predicted"/>
<sequence length="537" mass="55479">MRIGKQAGRLAGVTLVVGLILAACDKGPDRTQVAASLQKDVEGYLAQMEGPVDQRSLSHGTVTVTPQQDAGYLVTIEGVKLTLSDAGYFDIGKLSYVLTPKDGKIYQADHLSIAQTIPYKAPDGKRAGGVTQTVKAFEGTWLKEASSFTKLDLQVADIAVDDPKTGGDLKMAGIAFAVDSTDKGQGLWDQVGKLTISGLNAGDKDGGKLTIASIDASSAAKGLKLIDYAAKMRALRQVGNQSAANKQSEAGAQPADGQTAAADSSGSTGTSPAASTAATAGNASGNAVPDSSVQDFIKALPGLIADSIVDLHVSGVTYQEREGGEAFELGKAGLNFAATGFDQPKATLTFTLDHDGLVLHTPDAERPFAKASLPATGALTVSLIDLPTADLVSVMADGAAAYATADPTQIEAKTTVFMIQLQQLLQRDGVKLRVEPSHLSSAAANLTADGDFVMKPAAIYGATGALNIAITGIDDLLSLAKKEAEEKPEAMQYVAALQALLGYAARATGSDGKPVDNFKIDVPQNGQMTVNGKPLQF</sequence>
<keyword evidence="3" id="KW-1185">Reference proteome</keyword>
<gene>
    <name evidence="2" type="ORF">SMD27_02640</name>
</gene>
<feature type="compositionally biased region" description="Polar residues" evidence="1">
    <location>
        <begin position="240"/>
        <end position="250"/>
    </location>
</feature>
<feature type="compositionally biased region" description="Low complexity" evidence="1">
    <location>
        <begin position="255"/>
        <end position="287"/>
    </location>
</feature>
<organism evidence="2 3">
    <name type="scientific">Dongia soli</name>
    <dbReference type="NCBI Taxonomy" id="600628"/>
    <lineage>
        <taxon>Bacteria</taxon>
        <taxon>Pseudomonadati</taxon>
        <taxon>Pseudomonadota</taxon>
        <taxon>Alphaproteobacteria</taxon>
        <taxon>Rhodospirillales</taxon>
        <taxon>Dongiaceae</taxon>
        <taxon>Dongia</taxon>
    </lineage>
</organism>
<evidence type="ECO:0000313" key="2">
    <source>
        <dbReference type="EMBL" id="MDY0881729.1"/>
    </source>
</evidence>
<dbReference type="EMBL" id="JAXCLW010000001">
    <property type="protein sequence ID" value="MDY0881729.1"/>
    <property type="molecule type" value="Genomic_DNA"/>
</dbReference>
<name>A0ABU5E6H2_9PROT</name>
<dbReference type="RefSeq" id="WP_320506781.1">
    <property type="nucleotide sequence ID" value="NZ_JAXCLW010000001.1"/>
</dbReference>
<evidence type="ECO:0008006" key="4">
    <source>
        <dbReference type="Google" id="ProtNLM"/>
    </source>
</evidence>
<feature type="region of interest" description="Disordered" evidence="1">
    <location>
        <begin position="240"/>
        <end position="289"/>
    </location>
</feature>
<comment type="caution">
    <text evidence="2">The sequence shown here is derived from an EMBL/GenBank/DDBJ whole genome shotgun (WGS) entry which is preliminary data.</text>
</comment>